<name>A0ABM7NTG8_9VIRU</name>
<keyword evidence="1" id="KW-0547">Nucleotide-binding</keyword>
<dbReference type="GeneID" id="80558596"/>
<dbReference type="EMBL" id="AP024483">
    <property type="protein sequence ID" value="BCS83391.1"/>
    <property type="molecule type" value="Genomic_DNA"/>
</dbReference>
<dbReference type="GO" id="GO:0004386">
    <property type="term" value="F:helicase activity"/>
    <property type="evidence" value="ECO:0007669"/>
    <property type="project" value="UniProtKB-KW"/>
</dbReference>
<evidence type="ECO:0000313" key="2">
    <source>
        <dbReference type="Proteomes" id="UP001321479"/>
    </source>
</evidence>
<evidence type="ECO:0000313" key="1">
    <source>
        <dbReference type="EMBL" id="BCS83391.1"/>
    </source>
</evidence>
<accession>A0ABM7NTG8</accession>
<sequence>MIALRTSSGKVPIYKPKMMKSDIDWSKNQVNNQYKTSSKYKTNTISNKPITLSTKPKYHNYYNTSKLVKTEYYKILDTVDKSPVTLINIDSTETNNLIKTIIANSDDRDIRIVGNNSKWVNDKISDVSKTCHVDYISDNELLNLMLNEFSNAKNYTRGNPTKFMTNTTIIIKNYHVEHKILVMCLNIWRSYYESSKINSVLVEPPKLVVLTNQYDKNIISNFIQKIPTFTLPNKSFMISTVFDSLSSSLDSKVKSRYLRAAEIAKQYTEIKPDGIVVVYVPGKKEFGIVKKYIEKNVSAQNIKRVVITIDIIDTYNVCAVVDTMTCYRNNNLEWISENTCFLRKNTLSKLFETVYVVTISENDYHNLPTNYKLSIDTDDIINMIRYDFNPSILNAIIDCESLTTKLSFLSNLGIINNKNQLTSMGKFCLKFPLDLRRSTMLYYLSKSNANDMMLYLLVVCTIETYGCGIFSWPKKLASEDQLEYNMKIDEIIADFEEKFAGYSDLDTIVNIWLKICRTYSNPLNLFDIRKFCDNNNLIFSKIKTIISLTKDCLTISDRYNLGFNSKFNSECVNDHGKILYNALELSHSDCRTTITYNHTKHKIIANLAGQEYCVDNRSISKMNVANNSKRIYYALSYNKYTTYNDNGIAIINLLHTIPDKINKDNIDYMFSDDDDVFPD</sequence>
<dbReference type="RefSeq" id="YP_010841999.1">
    <property type="nucleotide sequence ID" value="NC_079139.1"/>
</dbReference>
<keyword evidence="2" id="KW-1185">Reference proteome</keyword>
<keyword evidence="1" id="KW-0067">ATP-binding</keyword>
<dbReference type="Proteomes" id="UP001321479">
    <property type="component" value="Segment"/>
</dbReference>
<organism evidence="1 2">
    <name type="scientific">Cotonvirus japonicus</name>
    <dbReference type="NCBI Taxonomy" id="2811091"/>
    <lineage>
        <taxon>Viruses</taxon>
        <taxon>Varidnaviria</taxon>
        <taxon>Bamfordvirae</taxon>
        <taxon>Nucleocytoviricota</taxon>
        <taxon>Megaviricetes</taxon>
        <taxon>Imitervirales</taxon>
        <taxon>Mimiviridae</taxon>
        <taxon>Megamimivirinae</taxon>
        <taxon>Cotonvirus</taxon>
        <taxon>Cotonvirus japonicum</taxon>
    </lineage>
</organism>
<protein>
    <submittedName>
        <fullName evidence="1">ATP-dependent helicase</fullName>
    </submittedName>
</protein>
<reference evidence="1 2" key="1">
    <citation type="submission" date="2021-02" db="EMBL/GenBank/DDBJ databases">
        <title>Cotonvirus japonicus, which uses Golgi apparatus of host cells for its virion factory, phylogenetically links tailed tupanvirus and icosahedral mimivirus.</title>
        <authorList>
            <person name="Takahashi H."/>
            <person name="Fukaya S."/>
            <person name="Song C."/>
            <person name="Murata K."/>
            <person name="Takemura M."/>
        </authorList>
    </citation>
    <scope>NUCLEOTIDE SEQUENCE [LARGE SCALE GENOMIC DNA]</scope>
</reference>
<keyword evidence="1" id="KW-0347">Helicase</keyword>
<proteinExistence type="predicted"/>
<keyword evidence="1" id="KW-0378">Hydrolase</keyword>